<dbReference type="InterPro" id="IPR015421">
    <property type="entry name" value="PyrdxlP-dep_Trfase_major"/>
</dbReference>
<evidence type="ECO:0000256" key="5">
    <source>
        <dbReference type="ARBA" id="ARBA00022898"/>
    </source>
</evidence>
<protein>
    <recommendedName>
        <fullName evidence="6">alanine transaminase</fullName>
        <ecNumber evidence="6">2.6.1.2</ecNumber>
    </recommendedName>
</protein>
<dbReference type="RefSeq" id="WP_105943083.1">
    <property type="nucleotide sequence ID" value="NZ_CP027433.1"/>
</dbReference>
<keyword evidence="9" id="KW-1185">Reference proteome</keyword>
<keyword evidence="3 8" id="KW-0032">Aminotransferase</keyword>
<sequence length="409" mass="44281">MTTFRQSARLRHVRYDVRGPILTEAMRLEAEGHDVLRLNLGNMRPFGLDARPEIVAAVAANLGAAQAYSDSRGILAAREAVAEHYRRREVAEVSADEVFLGNGVSELITLVLQALVDPGDEILVPAPDYPTWTGAVNLTGGVPVHYRADETDGWNPSIEDIESKVTPKTKALVLINPNNPTGAVYSEDTVRGIADVARRHGLILLSDEIYEELVFGDARHHHAARAAGEDVLCLTFGGLSKAYRVCGYRAGWVVATGPVHRAGDLLEGLTLLSNMRVCPNVAGQHAIPLALGAGQPGSPLPADVVDPGGRLEQQLALTSAALDAIPGVSCVAPRGALYCFPRVDTEVFGIDDDEAFVLDLLRTEHILVTHGTGFNWPEPDHFRIVCLPDAPVLERAVESIARYLDRRRR</sequence>
<proteinExistence type="inferred from homology"/>
<dbReference type="Gene3D" id="3.90.1150.10">
    <property type="entry name" value="Aspartate Aminotransferase, domain 1"/>
    <property type="match status" value="1"/>
</dbReference>
<gene>
    <name evidence="8" type="ORF">C6V83_15110</name>
</gene>
<evidence type="ECO:0000313" key="8">
    <source>
        <dbReference type="EMBL" id="AVM01375.1"/>
    </source>
</evidence>
<evidence type="ECO:0000313" key="9">
    <source>
        <dbReference type="Proteomes" id="UP000239814"/>
    </source>
</evidence>
<dbReference type="PANTHER" id="PTHR43488:SF2">
    <property type="entry name" value="GLUTAMATE-PYRUVATE AMINOTRANSFERASE ALAA"/>
    <property type="match status" value="1"/>
</dbReference>
<dbReference type="SUPFAM" id="SSF53383">
    <property type="entry name" value="PLP-dependent transferases"/>
    <property type="match status" value="1"/>
</dbReference>
<dbReference type="GO" id="GO:0030170">
    <property type="term" value="F:pyridoxal phosphate binding"/>
    <property type="evidence" value="ECO:0007669"/>
    <property type="project" value="InterPro"/>
</dbReference>
<dbReference type="CDD" id="cd00609">
    <property type="entry name" value="AAT_like"/>
    <property type="match status" value="1"/>
</dbReference>
<dbReference type="PANTHER" id="PTHR43488">
    <property type="entry name" value="GLUTAMATE-PYRUVATE AMINOTRANSFERASE ALAA"/>
    <property type="match status" value="1"/>
</dbReference>
<dbReference type="EMBL" id="CP027433">
    <property type="protein sequence ID" value="AVM01375.1"/>
    <property type="molecule type" value="Genomic_DNA"/>
</dbReference>
<dbReference type="KEGG" id="git:C6V83_15110"/>
<keyword evidence="4 8" id="KW-0808">Transferase</keyword>
<comment type="cofactor">
    <cofactor evidence="1">
        <name>pyridoxal 5'-phosphate</name>
        <dbReference type="ChEBI" id="CHEBI:597326"/>
    </cofactor>
</comment>
<reference evidence="8 9" key="1">
    <citation type="submission" date="2018-03" db="EMBL/GenBank/DDBJ databases">
        <title>Characteristics and genome of n-alkane degrading marine bacteria Gordonia iterans isolated from crude oil contaminated in Tae-an, South Korea.</title>
        <authorList>
            <person name="Lee S.-S."/>
            <person name="Kim H."/>
        </authorList>
    </citation>
    <scope>NUCLEOTIDE SEQUENCE [LARGE SCALE GENOMIC DNA]</scope>
    <source>
        <strain evidence="8 9">Co17</strain>
    </source>
</reference>
<dbReference type="Pfam" id="PF00155">
    <property type="entry name" value="Aminotran_1_2"/>
    <property type="match status" value="1"/>
</dbReference>
<dbReference type="InterPro" id="IPR015422">
    <property type="entry name" value="PyrdxlP-dep_Trfase_small"/>
</dbReference>
<keyword evidence="5" id="KW-0663">Pyridoxal phosphate</keyword>
<feature type="domain" description="Aminotransferase class I/classII large" evidence="7">
    <location>
        <begin position="35"/>
        <end position="400"/>
    </location>
</feature>
<dbReference type="Proteomes" id="UP000239814">
    <property type="component" value="Chromosome"/>
</dbReference>
<organism evidence="8 9">
    <name type="scientific">Gordonia iterans</name>
    <dbReference type="NCBI Taxonomy" id="1004901"/>
    <lineage>
        <taxon>Bacteria</taxon>
        <taxon>Bacillati</taxon>
        <taxon>Actinomycetota</taxon>
        <taxon>Actinomycetes</taxon>
        <taxon>Mycobacteriales</taxon>
        <taxon>Gordoniaceae</taxon>
        <taxon>Gordonia</taxon>
    </lineage>
</organism>
<dbReference type="InterPro" id="IPR004839">
    <property type="entry name" value="Aminotransferase_I/II_large"/>
</dbReference>
<dbReference type="AlphaFoldDB" id="A0A2S0KI68"/>
<name>A0A2S0KI68_9ACTN</name>
<evidence type="ECO:0000256" key="3">
    <source>
        <dbReference type="ARBA" id="ARBA00022576"/>
    </source>
</evidence>
<dbReference type="InterPro" id="IPR015424">
    <property type="entry name" value="PyrdxlP-dep_Trfase"/>
</dbReference>
<dbReference type="Gene3D" id="3.40.640.10">
    <property type="entry name" value="Type I PLP-dependent aspartate aminotransferase-like (Major domain)"/>
    <property type="match status" value="1"/>
</dbReference>
<comment type="similarity">
    <text evidence="2">Belongs to the class-I pyridoxal-phosphate-dependent aminotransferase family.</text>
</comment>
<evidence type="ECO:0000256" key="2">
    <source>
        <dbReference type="ARBA" id="ARBA00007441"/>
    </source>
</evidence>
<dbReference type="GO" id="GO:0004021">
    <property type="term" value="F:L-alanine:2-oxoglutarate aminotransferase activity"/>
    <property type="evidence" value="ECO:0007669"/>
    <property type="project" value="UniProtKB-EC"/>
</dbReference>
<evidence type="ECO:0000256" key="4">
    <source>
        <dbReference type="ARBA" id="ARBA00022679"/>
    </source>
</evidence>
<accession>A0A2S0KI68</accession>
<dbReference type="OrthoDB" id="9763453at2"/>
<dbReference type="EC" id="2.6.1.2" evidence="6"/>
<evidence type="ECO:0000259" key="7">
    <source>
        <dbReference type="Pfam" id="PF00155"/>
    </source>
</evidence>
<evidence type="ECO:0000256" key="6">
    <source>
        <dbReference type="ARBA" id="ARBA00026106"/>
    </source>
</evidence>
<evidence type="ECO:0000256" key="1">
    <source>
        <dbReference type="ARBA" id="ARBA00001933"/>
    </source>
</evidence>
<dbReference type="InterPro" id="IPR051926">
    <property type="entry name" value="Ala_Aminotransferase"/>
</dbReference>